<feature type="region of interest" description="Disordered" evidence="1">
    <location>
        <begin position="1"/>
        <end position="107"/>
    </location>
</feature>
<evidence type="ECO:0000313" key="2">
    <source>
        <dbReference type="EMBL" id="OIT29955.1"/>
    </source>
</evidence>
<dbReference type="EMBL" id="MJEQ01001641">
    <property type="protein sequence ID" value="OIT29955.1"/>
    <property type="molecule type" value="Genomic_DNA"/>
</dbReference>
<organism evidence="2 3">
    <name type="scientific">Nicotiana attenuata</name>
    <name type="common">Coyote tobacco</name>
    <dbReference type="NCBI Taxonomy" id="49451"/>
    <lineage>
        <taxon>Eukaryota</taxon>
        <taxon>Viridiplantae</taxon>
        <taxon>Streptophyta</taxon>
        <taxon>Embryophyta</taxon>
        <taxon>Tracheophyta</taxon>
        <taxon>Spermatophyta</taxon>
        <taxon>Magnoliopsida</taxon>
        <taxon>eudicotyledons</taxon>
        <taxon>Gunneridae</taxon>
        <taxon>Pentapetalae</taxon>
        <taxon>asterids</taxon>
        <taxon>lamiids</taxon>
        <taxon>Solanales</taxon>
        <taxon>Solanaceae</taxon>
        <taxon>Nicotianoideae</taxon>
        <taxon>Nicotianeae</taxon>
        <taxon>Nicotiana</taxon>
    </lineage>
</organism>
<dbReference type="PANTHER" id="PTHR33411">
    <property type="entry name" value="OS08G0392500 PROTEIN"/>
    <property type="match status" value="1"/>
</dbReference>
<accession>A0A314KKR5</accession>
<gene>
    <name evidence="2" type="ORF">A4A49_63714</name>
</gene>
<reference evidence="2" key="1">
    <citation type="submission" date="2016-11" db="EMBL/GenBank/DDBJ databases">
        <title>The genome of Nicotiana attenuata.</title>
        <authorList>
            <person name="Xu S."/>
            <person name="Brockmoeller T."/>
            <person name="Gaquerel E."/>
            <person name="Navarro A."/>
            <person name="Kuhl H."/>
            <person name="Gase K."/>
            <person name="Ling Z."/>
            <person name="Zhou W."/>
            <person name="Kreitzer C."/>
            <person name="Stanke M."/>
            <person name="Tang H."/>
            <person name="Lyons E."/>
            <person name="Pandey P."/>
            <person name="Pandey S.P."/>
            <person name="Timmermann B."/>
            <person name="Baldwin I.T."/>
        </authorList>
    </citation>
    <scope>NUCLEOTIDE SEQUENCE [LARGE SCALE GENOMIC DNA]</scope>
    <source>
        <strain evidence="2">UT</strain>
    </source>
</reference>
<sequence length="335" mass="36967">MTRGRGTKRSWGARGSMSNKGREGYQQLPNTSHANINVNAQQTTSASQNDGGQQATPASLNVGHQQAPRSYQDVGSQQETPSQDVSAEQTLASYGSSNPLARRDTTRGIRSLKVNGDTFCPHEAIRNVTIAFKKSFSGSWHFWSKVSEHVRDRWFNDFENTFTDIIKEKVGETSTSRDEEGFEVGDEEMERNMATNGDEEGEKTSEETIVDLLKTIPDEQLLKTWIETVGGAKKGRIYGLGPKNCLLADSLDTNCASSSASNPPNVPTQQVFETPEFQQLHDRAMEQRMENMLARVQANIREDMQEVKVVARAVVREMLGLPSQPPPSGSGCPPS</sequence>
<evidence type="ECO:0000313" key="3">
    <source>
        <dbReference type="Proteomes" id="UP000187609"/>
    </source>
</evidence>
<feature type="compositionally biased region" description="Acidic residues" evidence="1">
    <location>
        <begin position="180"/>
        <end position="189"/>
    </location>
</feature>
<keyword evidence="3" id="KW-1185">Reference proteome</keyword>
<evidence type="ECO:0000256" key="1">
    <source>
        <dbReference type="SAM" id="MobiDB-lite"/>
    </source>
</evidence>
<dbReference type="AlphaFoldDB" id="A0A314KKR5"/>
<comment type="caution">
    <text evidence="2">The sequence shown here is derived from an EMBL/GenBank/DDBJ whole genome shotgun (WGS) entry which is preliminary data.</text>
</comment>
<feature type="compositionally biased region" description="Polar residues" evidence="1">
    <location>
        <begin position="27"/>
        <end position="99"/>
    </location>
</feature>
<dbReference type="Proteomes" id="UP000187609">
    <property type="component" value="Unassembled WGS sequence"/>
</dbReference>
<dbReference type="PANTHER" id="PTHR33411:SF31">
    <property type="entry name" value="TRANSPOSASE EN_SPM"/>
    <property type="match status" value="1"/>
</dbReference>
<feature type="region of interest" description="Disordered" evidence="1">
    <location>
        <begin position="171"/>
        <end position="205"/>
    </location>
</feature>
<dbReference type="Gramene" id="OIT29955">
    <property type="protein sequence ID" value="OIT29955"/>
    <property type="gene ID" value="A4A49_63714"/>
</dbReference>
<dbReference type="SMR" id="A0A314KKR5"/>
<proteinExistence type="predicted"/>
<protein>
    <submittedName>
        <fullName evidence="2">Uncharacterized protein</fullName>
    </submittedName>
</protein>
<name>A0A314KKR5_NICAT</name>